<accession>A0A1W0WBI3</accession>
<dbReference type="AlphaFoldDB" id="A0A1W0WBI3"/>
<evidence type="ECO:0000313" key="4">
    <source>
        <dbReference type="EMBL" id="OQV12530.1"/>
    </source>
</evidence>
<dbReference type="GO" id="GO:0035251">
    <property type="term" value="F:UDP-glucosyltransferase activity"/>
    <property type="evidence" value="ECO:0007669"/>
    <property type="project" value="TreeGrafter"/>
</dbReference>
<sequence>MAKHIVCLGFPAFGHLLPLLQLAKNLAKHHKITLVTSAHAVEDLRQRGLIEPSTSDSSSTSLKYFGIEDGVREGFDITHQSEETGKNFALIMIGVGNFIRTLNLRTDGPTDTASPIPPVDFLITDISIGPCLTTIVTRKIPFYLLNCGRAYHTALMVLLVDENSPTVPYDKAPAFLEMPGEDGKLHGPQPDGQFQGFFIPAKRALPFSRGVIVNSIREFEGETIARISEQPGMREIPVLCTYPQLQDQTAERKEDDTEVAQKLKSWLGKKEAGSVVYIAFGTLASLKPDQLKELAAAVERLERPVIWSLKSAQYVHLSDQLQEIARKGLDDPNSRVLIVPWAPQRMVLAHSSVGVFVSHCGWSSTMEGLSVGVPFVAWPQRSDQLMNATFVVAKGAGVLVRGANEAREVVSANELVRIVDGVFAEGAGYAGQARVLRDIIASSSQTNGSAELDYARLTQSFLN</sequence>
<dbReference type="InterPro" id="IPR002213">
    <property type="entry name" value="UDP_glucos_trans"/>
</dbReference>
<feature type="chain" id="PRO_5012732160" evidence="3">
    <location>
        <begin position="17"/>
        <end position="463"/>
    </location>
</feature>
<dbReference type="Pfam" id="PF00201">
    <property type="entry name" value="UDPGT"/>
    <property type="match status" value="1"/>
</dbReference>
<evidence type="ECO:0000313" key="5">
    <source>
        <dbReference type="Proteomes" id="UP000192578"/>
    </source>
</evidence>
<comment type="similarity">
    <text evidence="1">Belongs to the UDP-glycosyltransferase family.</text>
</comment>
<dbReference type="SUPFAM" id="SSF53756">
    <property type="entry name" value="UDP-Glycosyltransferase/glycogen phosphorylase"/>
    <property type="match status" value="1"/>
</dbReference>
<dbReference type="PANTHER" id="PTHR48047">
    <property type="entry name" value="GLYCOSYLTRANSFERASE"/>
    <property type="match status" value="1"/>
</dbReference>
<comment type="caution">
    <text evidence="4">The sequence shown here is derived from an EMBL/GenBank/DDBJ whole genome shotgun (WGS) entry which is preliminary data.</text>
</comment>
<evidence type="ECO:0000256" key="1">
    <source>
        <dbReference type="ARBA" id="ARBA00009995"/>
    </source>
</evidence>
<evidence type="ECO:0000256" key="3">
    <source>
        <dbReference type="SAM" id="SignalP"/>
    </source>
</evidence>
<name>A0A1W0WBI3_HYPEX</name>
<dbReference type="OrthoDB" id="5835829at2759"/>
<dbReference type="EMBL" id="MTYJ01000142">
    <property type="protein sequence ID" value="OQV12530.1"/>
    <property type="molecule type" value="Genomic_DNA"/>
</dbReference>
<dbReference type="Gene3D" id="3.40.50.2000">
    <property type="entry name" value="Glycogen Phosphorylase B"/>
    <property type="match status" value="2"/>
</dbReference>
<keyword evidence="3" id="KW-0732">Signal</keyword>
<reference evidence="5" key="1">
    <citation type="submission" date="2017-01" db="EMBL/GenBank/DDBJ databases">
        <title>Comparative genomics of anhydrobiosis in the tardigrade Hypsibius dujardini.</title>
        <authorList>
            <person name="Yoshida Y."/>
            <person name="Koutsovoulos G."/>
            <person name="Laetsch D."/>
            <person name="Stevens L."/>
            <person name="Kumar S."/>
            <person name="Horikawa D."/>
            <person name="Ishino K."/>
            <person name="Komine S."/>
            <person name="Tomita M."/>
            <person name="Blaxter M."/>
            <person name="Arakawa K."/>
        </authorList>
    </citation>
    <scope>NUCLEOTIDE SEQUENCE [LARGE SCALE GENOMIC DNA]</scope>
    <source>
        <strain evidence="5">Z151</strain>
    </source>
</reference>
<gene>
    <name evidence="4" type="ORF">BV898_13174</name>
</gene>
<dbReference type="Proteomes" id="UP000192578">
    <property type="component" value="Unassembled WGS sequence"/>
</dbReference>
<dbReference type="FunFam" id="3.40.50.2000:FF:000060">
    <property type="entry name" value="Glycosyltransferase"/>
    <property type="match status" value="1"/>
</dbReference>
<evidence type="ECO:0000256" key="2">
    <source>
        <dbReference type="ARBA" id="ARBA00022679"/>
    </source>
</evidence>
<organism evidence="4 5">
    <name type="scientific">Hypsibius exemplaris</name>
    <name type="common">Freshwater tardigrade</name>
    <dbReference type="NCBI Taxonomy" id="2072580"/>
    <lineage>
        <taxon>Eukaryota</taxon>
        <taxon>Metazoa</taxon>
        <taxon>Ecdysozoa</taxon>
        <taxon>Tardigrada</taxon>
        <taxon>Eutardigrada</taxon>
        <taxon>Parachela</taxon>
        <taxon>Hypsibioidea</taxon>
        <taxon>Hypsibiidae</taxon>
        <taxon>Hypsibius</taxon>
    </lineage>
</organism>
<keyword evidence="2" id="KW-0808">Transferase</keyword>
<dbReference type="CDD" id="cd03784">
    <property type="entry name" value="GT1_Gtf-like"/>
    <property type="match status" value="1"/>
</dbReference>
<feature type="signal peptide" evidence="3">
    <location>
        <begin position="1"/>
        <end position="16"/>
    </location>
</feature>
<keyword evidence="5" id="KW-1185">Reference proteome</keyword>
<proteinExistence type="inferred from homology"/>
<protein>
    <submittedName>
        <fullName evidence="4">Zeatin O-xylosyltransferase</fullName>
    </submittedName>
</protein>